<sequence>MSDDPAVGFLRADVARFCVGLDDLFDGCQTGLDTVTAVRDAGFTVNDLHRFRFPDTGPPSPAAPHVRGTATRRTDR</sequence>
<evidence type="ECO:0000313" key="3">
    <source>
        <dbReference type="Proteomes" id="UP000604475"/>
    </source>
</evidence>
<reference evidence="2" key="1">
    <citation type="submission" date="2020-12" db="EMBL/GenBank/DDBJ databases">
        <title>Genomic characterization of non-nitrogen-fixing Frankia strains.</title>
        <authorList>
            <person name="Carlos-Shanley C."/>
            <person name="Guerra T."/>
            <person name="Hahn D."/>
        </authorList>
    </citation>
    <scope>NUCLEOTIDE SEQUENCE</scope>
    <source>
        <strain evidence="2">CN6</strain>
    </source>
</reference>
<dbReference type="Proteomes" id="UP000604475">
    <property type="component" value="Unassembled WGS sequence"/>
</dbReference>
<comment type="caution">
    <text evidence="2">The sequence shown here is derived from an EMBL/GenBank/DDBJ whole genome shotgun (WGS) entry which is preliminary data.</text>
</comment>
<dbReference type="EMBL" id="JAEACQ010000202">
    <property type="protein sequence ID" value="MBL7629006.1"/>
    <property type="molecule type" value="Genomic_DNA"/>
</dbReference>
<dbReference type="AlphaFoldDB" id="A0A937RNB6"/>
<organism evidence="2 3">
    <name type="scientific">Frankia nepalensis</name>
    <dbReference type="NCBI Taxonomy" id="1836974"/>
    <lineage>
        <taxon>Bacteria</taxon>
        <taxon>Bacillati</taxon>
        <taxon>Actinomycetota</taxon>
        <taxon>Actinomycetes</taxon>
        <taxon>Frankiales</taxon>
        <taxon>Frankiaceae</taxon>
        <taxon>Frankia</taxon>
    </lineage>
</organism>
<accession>A0A937RNB6</accession>
<dbReference type="RefSeq" id="WP_203007496.1">
    <property type="nucleotide sequence ID" value="NZ_JADWYU010000072.1"/>
</dbReference>
<keyword evidence="3" id="KW-1185">Reference proteome</keyword>
<feature type="region of interest" description="Disordered" evidence="1">
    <location>
        <begin position="52"/>
        <end position="76"/>
    </location>
</feature>
<proteinExistence type="predicted"/>
<protein>
    <submittedName>
        <fullName evidence="2">Uncharacterized protein</fullName>
    </submittedName>
</protein>
<evidence type="ECO:0000256" key="1">
    <source>
        <dbReference type="SAM" id="MobiDB-lite"/>
    </source>
</evidence>
<name>A0A937RNB6_9ACTN</name>
<evidence type="ECO:0000313" key="2">
    <source>
        <dbReference type="EMBL" id="MBL7629006.1"/>
    </source>
</evidence>
<gene>
    <name evidence="2" type="ORF">I7412_17960</name>
</gene>